<dbReference type="Proteomes" id="UP000597656">
    <property type="component" value="Unassembled WGS sequence"/>
</dbReference>
<keyword evidence="2" id="KW-1185">Reference proteome</keyword>
<dbReference type="EMBL" id="BMNC01000006">
    <property type="protein sequence ID" value="GGN04479.1"/>
    <property type="molecule type" value="Genomic_DNA"/>
</dbReference>
<gene>
    <name evidence="1" type="ORF">GCM10011609_49700</name>
</gene>
<protein>
    <submittedName>
        <fullName evidence="1">Uncharacterized protein</fullName>
    </submittedName>
</protein>
<reference evidence="2" key="1">
    <citation type="journal article" date="2019" name="Int. J. Syst. Evol. Microbiol.">
        <title>The Global Catalogue of Microorganisms (GCM) 10K type strain sequencing project: providing services to taxonomists for standard genome sequencing and annotation.</title>
        <authorList>
            <consortium name="The Broad Institute Genomics Platform"/>
            <consortium name="The Broad Institute Genome Sequencing Center for Infectious Disease"/>
            <person name="Wu L."/>
            <person name="Ma J."/>
        </authorList>
    </citation>
    <scope>NUCLEOTIDE SEQUENCE [LARGE SCALE GENOMIC DNA]</scope>
    <source>
        <strain evidence="2">CGMCC 4.7319</strain>
    </source>
</reference>
<evidence type="ECO:0000313" key="1">
    <source>
        <dbReference type="EMBL" id="GGN04479.1"/>
    </source>
</evidence>
<accession>A0ABQ2ICF2</accession>
<proteinExistence type="predicted"/>
<comment type="caution">
    <text evidence="1">The sequence shown here is derived from an EMBL/GenBank/DDBJ whole genome shotgun (WGS) entry which is preliminary data.</text>
</comment>
<organism evidence="1 2">
    <name type="scientific">Lentzea pudingi</name>
    <dbReference type="NCBI Taxonomy" id="1789439"/>
    <lineage>
        <taxon>Bacteria</taxon>
        <taxon>Bacillati</taxon>
        <taxon>Actinomycetota</taxon>
        <taxon>Actinomycetes</taxon>
        <taxon>Pseudonocardiales</taxon>
        <taxon>Pseudonocardiaceae</taxon>
        <taxon>Lentzea</taxon>
    </lineage>
</organism>
<evidence type="ECO:0000313" key="2">
    <source>
        <dbReference type="Proteomes" id="UP000597656"/>
    </source>
</evidence>
<sequence>MEQTDFLLPNGEHEHLRRIRLLAERAERTAHDRSNFVGPPPSQQHLDILAEIKKLTEEMTAAATAPVTFTATTAPVNVRRAETLPRPARPADDLVVPGKK</sequence>
<dbReference type="RefSeq" id="WP_229693727.1">
    <property type="nucleotide sequence ID" value="NZ_BMNC01000006.1"/>
</dbReference>
<name>A0ABQ2ICF2_9PSEU</name>